<dbReference type="AlphaFoldDB" id="A0A285NVN2"/>
<dbReference type="InterPro" id="IPR006311">
    <property type="entry name" value="TAT_signal"/>
</dbReference>
<accession>A0A285NVN2</accession>
<organism evidence="2 3">
    <name type="scientific">Natronoarchaeum philippinense</name>
    <dbReference type="NCBI Taxonomy" id="558529"/>
    <lineage>
        <taxon>Archaea</taxon>
        <taxon>Methanobacteriati</taxon>
        <taxon>Methanobacteriota</taxon>
        <taxon>Stenosarchaea group</taxon>
        <taxon>Halobacteria</taxon>
        <taxon>Halobacteriales</taxon>
        <taxon>Natronoarchaeaceae</taxon>
    </lineage>
</organism>
<dbReference type="RefSeq" id="WP_097008948.1">
    <property type="nucleotide sequence ID" value="NZ_OBEJ01000002.1"/>
</dbReference>
<dbReference type="EMBL" id="OBEJ01000002">
    <property type="protein sequence ID" value="SNZ13087.1"/>
    <property type="molecule type" value="Genomic_DNA"/>
</dbReference>
<reference evidence="2 3" key="1">
    <citation type="submission" date="2017-09" db="EMBL/GenBank/DDBJ databases">
        <authorList>
            <person name="Ehlers B."/>
            <person name="Leendertz F.H."/>
        </authorList>
    </citation>
    <scope>NUCLEOTIDE SEQUENCE [LARGE SCALE GENOMIC DNA]</scope>
    <source>
        <strain evidence="2 3">DSM 27208</strain>
    </source>
</reference>
<protein>
    <submittedName>
        <fullName evidence="2">Uncharacterized protein</fullName>
    </submittedName>
</protein>
<gene>
    <name evidence="2" type="ORF">SAMN06269185_2038</name>
</gene>
<dbReference type="PROSITE" id="PS51318">
    <property type="entry name" value="TAT"/>
    <property type="match status" value="1"/>
</dbReference>
<evidence type="ECO:0000256" key="1">
    <source>
        <dbReference type="SAM" id="MobiDB-lite"/>
    </source>
</evidence>
<proteinExistence type="predicted"/>
<dbReference type="Proteomes" id="UP000219453">
    <property type="component" value="Unassembled WGS sequence"/>
</dbReference>
<evidence type="ECO:0000313" key="3">
    <source>
        <dbReference type="Proteomes" id="UP000219453"/>
    </source>
</evidence>
<feature type="region of interest" description="Disordered" evidence="1">
    <location>
        <begin position="28"/>
        <end position="50"/>
    </location>
</feature>
<keyword evidence="3" id="KW-1185">Reference proteome</keyword>
<name>A0A285NVN2_NATPI</name>
<sequence length="330" mass="35368">MSEEIERRDLLGTVGALASAGATAGLAGCLGGSDGNDDDDGDDGPSEKPSFSLETWIAAPGAVTGQDHYPAEYFSFEALLSVENSFIEGAYSELVDRTNGKGRAPFPLPSAAGSPVDTFEEYVTTDNNSQQVLYGDHPADAIGEGLVDNLGFETAGEHREFDLYLNEVDGQSSQVAIGVSEFVLLWIENESPVEGLRDLADTQTEETPLYADENPDMAEVLDHVGDGDRVLAETSDEIPETDLTIPVFEGQVGYGYALGLDGDPFEETYVIVFADEASVDVEAVRSWVDQNSSEDGRFAPHTSVTTTQDGRSVLVTGTRERVDPFVELFA</sequence>
<dbReference type="PROSITE" id="PS51257">
    <property type="entry name" value="PROKAR_LIPOPROTEIN"/>
    <property type="match status" value="1"/>
</dbReference>
<feature type="compositionally biased region" description="Acidic residues" evidence="1">
    <location>
        <begin position="35"/>
        <end position="44"/>
    </location>
</feature>
<evidence type="ECO:0000313" key="2">
    <source>
        <dbReference type="EMBL" id="SNZ13087.1"/>
    </source>
</evidence>
<dbReference type="OrthoDB" id="387524at2157"/>